<keyword evidence="2" id="KW-0489">Methyltransferase</keyword>
<dbReference type="PROSITE" id="PS00041">
    <property type="entry name" value="HTH_ARAC_FAMILY_1"/>
    <property type="match status" value="1"/>
</dbReference>
<keyword evidence="9" id="KW-0010">Activator</keyword>
<reference evidence="14" key="1">
    <citation type="journal article" date="2019" name="Int. J. Syst. Evol. Microbiol.">
        <title>The Global Catalogue of Microorganisms (GCM) 10K type strain sequencing project: providing services to taxonomists for standard genome sequencing and annotation.</title>
        <authorList>
            <consortium name="The Broad Institute Genomics Platform"/>
            <consortium name="The Broad Institute Genome Sequencing Center for Infectious Disease"/>
            <person name="Wu L."/>
            <person name="Ma J."/>
        </authorList>
    </citation>
    <scope>NUCLEOTIDE SEQUENCE [LARGE SCALE GENOMIC DNA]</scope>
    <source>
        <strain evidence="14">CGMCC 1.12376</strain>
    </source>
</reference>
<name>A0ABW4HM15_9BACI</name>
<evidence type="ECO:0000313" key="14">
    <source>
        <dbReference type="Proteomes" id="UP001597221"/>
    </source>
</evidence>
<dbReference type="Pfam" id="PF12833">
    <property type="entry name" value="HTH_18"/>
    <property type="match status" value="1"/>
</dbReference>
<evidence type="ECO:0000256" key="2">
    <source>
        <dbReference type="ARBA" id="ARBA00022603"/>
    </source>
</evidence>
<dbReference type="InterPro" id="IPR035451">
    <property type="entry name" value="Ada-like_dom_sf"/>
</dbReference>
<keyword evidence="3" id="KW-0808">Transferase</keyword>
<accession>A0ABW4HM15</accession>
<evidence type="ECO:0000259" key="12">
    <source>
        <dbReference type="PROSITE" id="PS01124"/>
    </source>
</evidence>
<keyword evidence="7" id="KW-0805">Transcription regulation</keyword>
<dbReference type="Gene3D" id="3.40.10.10">
    <property type="entry name" value="DNA Methylphosphotriester Repair Domain"/>
    <property type="match status" value="1"/>
</dbReference>
<gene>
    <name evidence="13" type="ORF">ACFSBH_02500</name>
</gene>
<evidence type="ECO:0000256" key="10">
    <source>
        <dbReference type="ARBA" id="ARBA00023163"/>
    </source>
</evidence>
<dbReference type="InterPro" id="IPR004026">
    <property type="entry name" value="Ada_DNA_repair_Zn-bd"/>
</dbReference>
<keyword evidence="8" id="KW-0238">DNA-binding</keyword>
<dbReference type="PROSITE" id="PS01124">
    <property type="entry name" value="HTH_ARAC_FAMILY_2"/>
    <property type="match status" value="1"/>
</dbReference>
<dbReference type="Proteomes" id="UP001597221">
    <property type="component" value="Unassembled WGS sequence"/>
</dbReference>
<keyword evidence="10" id="KW-0804">Transcription</keyword>
<evidence type="ECO:0000256" key="3">
    <source>
        <dbReference type="ARBA" id="ARBA00022679"/>
    </source>
</evidence>
<dbReference type="RefSeq" id="WP_251515942.1">
    <property type="nucleotide sequence ID" value="NZ_JAMBON010000030.1"/>
</dbReference>
<dbReference type="InterPro" id="IPR018060">
    <property type="entry name" value="HTH_AraC"/>
</dbReference>
<evidence type="ECO:0000256" key="7">
    <source>
        <dbReference type="ARBA" id="ARBA00023015"/>
    </source>
</evidence>
<keyword evidence="14" id="KW-1185">Reference proteome</keyword>
<dbReference type="InterPro" id="IPR009057">
    <property type="entry name" value="Homeodomain-like_sf"/>
</dbReference>
<dbReference type="PRINTS" id="PR00032">
    <property type="entry name" value="HTHARAC"/>
</dbReference>
<keyword evidence="5" id="KW-0227">DNA damage</keyword>
<protein>
    <submittedName>
        <fullName evidence="13">Bifunctional transcriptional activator/DNA repair enzyme AdaA</fullName>
    </submittedName>
</protein>
<evidence type="ECO:0000256" key="9">
    <source>
        <dbReference type="ARBA" id="ARBA00023159"/>
    </source>
</evidence>
<keyword evidence="4" id="KW-0479">Metal-binding</keyword>
<keyword evidence="6" id="KW-0862">Zinc</keyword>
<dbReference type="PANTHER" id="PTHR43280">
    <property type="entry name" value="ARAC-FAMILY TRANSCRIPTIONAL REGULATOR"/>
    <property type="match status" value="1"/>
</dbReference>
<keyword evidence="11" id="KW-0234">DNA repair</keyword>
<comment type="caution">
    <text evidence="13">The sequence shown here is derived from an EMBL/GenBank/DDBJ whole genome shotgun (WGS) entry which is preliminary data.</text>
</comment>
<dbReference type="SUPFAM" id="SSF57884">
    <property type="entry name" value="Ada DNA repair protein, N-terminal domain (N-Ada 10)"/>
    <property type="match status" value="1"/>
</dbReference>
<feature type="domain" description="HTH araC/xylS-type" evidence="12">
    <location>
        <begin position="89"/>
        <end position="187"/>
    </location>
</feature>
<dbReference type="Pfam" id="PF02805">
    <property type="entry name" value="Ada_Zn_binding"/>
    <property type="match status" value="1"/>
</dbReference>
<evidence type="ECO:0000313" key="13">
    <source>
        <dbReference type="EMBL" id="MFD1606534.1"/>
    </source>
</evidence>
<proteinExistence type="predicted"/>
<dbReference type="InterPro" id="IPR018062">
    <property type="entry name" value="HTH_AraC-typ_CS"/>
</dbReference>
<comment type="cofactor">
    <cofactor evidence="1">
        <name>Zn(2+)</name>
        <dbReference type="ChEBI" id="CHEBI:29105"/>
    </cofactor>
</comment>
<dbReference type="Gene3D" id="1.10.10.60">
    <property type="entry name" value="Homeodomain-like"/>
    <property type="match status" value="2"/>
</dbReference>
<organism evidence="13 14">
    <name type="scientific">Oceanobacillus luteolus</name>
    <dbReference type="NCBI Taxonomy" id="1274358"/>
    <lineage>
        <taxon>Bacteria</taxon>
        <taxon>Bacillati</taxon>
        <taxon>Bacillota</taxon>
        <taxon>Bacilli</taxon>
        <taxon>Bacillales</taxon>
        <taxon>Bacillaceae</taxon>
        <taxon>Oceanobacillus</taxon>
    </lineage>
</organism>
<evidence type="ECO:0000256" key="4">
    <source>
        <dbReference type="ARBA" id="ARBA00022723"/>
    </source>
</evidence>
<dbReference type="PIRSF" id="PIRSF000408">
    <property type="entry name" value="Alkyltransferas_AdaA"/>
    <property type="match status" value="1"/>
</dbReference>
<dbReference type="SMART" id="SM00342">
    <property type="entry name" value="HTH_ARAC"/>
    <property type="match status" value="1"/>
</dbReference>
<evidence type="ECO:0000256" key="5">
    <source>
        <dbReference type="ARBA" id="ARBA00022763"/>
    </source>
</evidence>
<dbReference type="InterPro" id="IPR020449">
    <property type="entry name" value="Tscrpt_reg_AraC-type_HTH"/>
</dbReference>
<evidence type="ECO:0000256" key="1">
    <source>
        <dbReference type="ARBA" id="ARBA00001947"/>
    </source>
</evidence>
<evidence type="ECO:0000256" key="8">
    <source>
        <dbReference type="ARBA" id="ARBA00023125"/>
    </source>
</evidence>
<dbReference type="PANTHER" id="PTHR43280:SF28">
    <property type="entry name" value="HTH-TYPE TRANSCRIPTIONAL ACTIVATOR RHAS"/>
    <property type="match status" value="1"/>
</dbReference>
<evidence type="ECO:0000256" key="11">
    <source>
        <dbReference type="ARBA" id="ARBA00023204"/>
    </source>
</evidence>
<sequence length="195" mass="22822">MESNNLFSLEEKWEAIVTCDHSFDGKFFYAVKTTGIFCRPSCKSKTPHYKNICFFNHAREAVQQGFRPCKRCRPELLIDSYDPQQEIVEKTKLFLEKNYEEKITLDTIAVIIGVSPYHLSRTFKEHTGTSPHEYLEQLRIQKAKNLLMNTDHNVTEICFQIGYKNLSSFYKHFKKSCGCSPHQFRLNQKKSKPPV</sequence>
<evidence type="ECO:0000256" key="6">
    <source>
        <dbReference type="ARBA" id="ARBA00022833"/>
    </source>
</evidence>
<dbReference type="SUPFAM" id="SSF46689">
    <property type="entry name" value="Homeodomain-like"/>
    <property type="match status" value="2"/>
</dbReference>
<dbReference type="EMBL" id="JBHUDE010000008">
    <property type="protein sequence ID" value="MFD1606534.1"/>
    <property type="molecule type" value="Genomic_DNA"/>
</dbReference>
<dbReference type="InterPro" id="IPR016220">
    <property type="entry name" value="Me-P-triester_DNA_alkyl-Trfase"/>
</dbReference>